<dbReference type="Proteomes" id="UP000053766">
    <property type="component" value="Unassembled WGS sequence"/>
</dbReference>
<name>A0A0D8Y6W2_DICVI</name>
<comment type="subcellular location">
    <subcellularLocation>
        <location evidence="1">Endoplasmic reticulum membrane</location>
        <topology evidence="1">Multi-pass membrane protein</topology>
    </subcellularLocation>
</comment>
<dbReference type="Pfam" id="PF06728">
    <property type="entry name" value="PIG-U"/>
    <property type="match status" value="1"/>
</dbReference>
<comment type="similarity">
    <text evidence="3">Belongs to the PIGU family.</text>
</comment>
<evidence type="ECO:0000256" key="1">
    <source>
        <dbReference type="ARBA" id="ARBA00004477"/>
    </source>
</evidence>
<keyword evidence="4" id="KW-0337">GPI-anchor biosynthesis</keyword>
<keyword evidence="11" id="KW-1185">Reference proteome</keyword>
<reference evidence="10 11" key="1">
    <citation type="submission" date="2013-11" db="EMBL/GenBank/DDBJ databases">
        <title>Draft genome of the bovine lungworm Dictyocaulus viviparus.</title>
        <authorList>
            <person name="Mitreva M."/>
        </authorList>
    </citation>
    <scope>NUCLEOTIDE SEQUENCE [LARGE SCALE GENOMIC DNA]</scope>
    <source>
        <strain evidence="10 11">HannoverDv2000</strain>
    </source>
</reference>
<dbReference type="GO" id="GO:0006506">
    <property type="term" value="P:GPI anchor biosynthetic process"/>
    <property type="evidence" value="ECO:0007669"/>
    <property type="project" value="UniProtKB-UniPathway"/>
</dbReference>
<reference evidence="11" key="2">
    <citation type="journal article" date="2016" name="Sci. Rep.">
        <title>Dictyocaulus viviparus genome, variome and transcriptome elucidate lungworm biology and support future intervention.</title>
        <authorList>
            <person name="McNulty S.N."/>
            <person name="Strube C."/>
            <person name="Rosa B.A."/>
            <person name="Martin J.C."/>
            <person name="Tyagi R."/>
            <person name="Choi Y.J."/>
            <person name="Wang Q."/>
            <person name="Hallsworth Pepin K."/>
            <person name="Zhang X."/>
            <person name="Ozersky P."/>
            <person name="Wilson R.K."/>
            <person name="Sternberg P.W."/>
            <person name="Gasser R.B."/>
            <person name="Mitreva M."/>
        </authorList>
    </citation>
    <scope>NUCLEOTIDE SEQUENCE [LARGE SCALE GENOMIC DNA]</scope>
    <source>
        <strain evidence="11">HannoverDv2000</strain>
    </source>
</reference>
<dbReference type="InterPro" id="IPR009600">
    <property type="entry name" value="PIG-U"/>
</dbReference>
<evidence type="ECO:0000313" key="11">
    <source>
        <dbReference type="Proteomes" id="UP000053766"/>
    </source>
</evidence>
<dbReference type="OrthoDB" id="549017at2759"/>
<evidence type="ECO:0000256" key="9">
    <source>
        <dbReference type="SAM" id="Phobius"/>
    </source>
</evidence>
<dbReference type="STRING" id="29172.A0A0D8Y6W2"/>
<feature type="transmembrane region" description="Helical" evidence="9">
    <location>
        <begin position="96"/>
        <end position="117"/>
    </location>
</feature>
<dbReference type="AlphaFoldDB" id="A0A0D8Y6W2"/>
<evidence type="ECO:0000256" key="3">
    <source>
        <dbReference type="ARBA" id="ARBA00010026"/>
    </source>
</evidence>
<proteinExistence type="inferred from homology"/>
<comment type="pathway">
    <text evidence="2">Glycolipid biosynthesis; glycosylphosphatidylinositol-anchor biosynthesis.</text>
</comment>
<gene>
    <name evidence="10" type="ORF">DICVIV_02125</name>
</gene>
<evidence type="ECO:0000256" key="7">
    <source>
        <dbReference type="ARBA" id="ARBA00022989"/>
    </source>
</evidence>
<evidence type="ECO:0000256" key="4">
    <source>
        <dbReference type="ARBA" id="ARBA00022502"/>
    </source>
</evidence>
<protein>
    <submittedName>
        <fullName evidence="10">Uncharacterized protein</fullName>
    </submittedName>
</protein>
<dbReference type="PANTHER" id="PTHR13121">
    <property type="entry name" value="GPI TRANSAMIDASE COMPONENT PIG-U"/>
    <property type="match status" value="1"/>
</dbReference>
<evidence type="ECO:0000256" key="2">
    <source>
        <dbReference type="ARBA" id="ARBA00004687"/>
    </source>
</evidence>
<keyword evidence="6" id="KW-0256">Endoplasmic reticulum</keyword>
<organism evidence="10 11">
    <name type="scientific">Dictyocaulus viviparus</name>
    <name type="common">Bovine lungworm</name>
    <dbReference type="NCBI Taxonomy" id="29172"/>
    <lineage>
        <taxon>Eukaryota</taxon>
        <taxon>Metazoa</taxon>
        <taxon>Ecdysozoa</taxon>
        <taxon>Nematoda</taxon>
        <taxon>Chromadorea</taxon>
        <taxon>Rhabditida</taxon>
        <taxon>Rhabditina</taxon>
        <taxon>Rhabditomorpha</taxon>
        <taxon>Strongyloidea</taxon>
        <taxon>Metastrongylidae</taxon>
        <taxon>Dictyocaulus</taxon>
    </lineage>
</organism>
<dbReference type="GO" id="GO:0042765">
    <property type="term" value="C:GPI-anchor transamidase complex"/>
    <property type="evidence" value="ECO:0007669"/>
    <property type="project" value="InterPro"/>
</dbReference>
<feature type="transmembrane region" description="Helical" evidence="9">
    <location>
        <begin position="138"/>
        <end position="158"/>
    </location>
</feature>
<dbReference type="UniPathway" id="UPA00196"/>
<evidence type="ECO:0000313" key="10">
    <source>
        <dbReference type="EMBL" id="KJH51694.1"/>
    </source>
</evidence>
<keyword evidence="7 9" id="KW-1133">Transmembrane helix</keyword>
<feature type="transmembrane region" description="Helical" evidence="9">
    <location>
        <begin position="164"/>
        <end position="184"/>
    </location>
</feature>
<keyword evidence="5 9" id="KW-0812">Transmembrane</keyword>
<accession>A0A0D8Y6W2</accession>
<evidence type="ECO:0000256" key="6">
    <source>
        <dbReference type="ARBA" id="ARBA00022824"/>
    </source>
</evidence>
<sequence>MSSVVHSSACHRFKQKHFSAIMKAVIGIVLRILCYSYVRPFLMKRPELTSPLVSYRRLQDGVAMFNDGISPYEGDSFHFQPVLLRLYSLGSASERTVFTISTILDCLTAALLSISAGHYAKQQKSANPEHVCIMVFKCYLWNPVTIGCTAILSVSVLHNVLISAFVYFFCSGSFSALFSALFLLSINNFTKRVH</sequence>
<feature type="transmembrane region" description="Helical" evidence="9">
    <location>
        <begin position="20"/>
        <end position="38"/>
    </location>
</feature>
<evidence type="ECO:0000256" key="8">
    <source>
        <dbReference type="ARBA" id="ARBA00023136"/>
    </source>
</evidence>
<dbReference type="GO" id="GO:0016255">
    <property type="term" value="P:attachment of GPI anchor to protein"/>
    <property type="evidence" value="ECO:0007669"/>
    <property type="project" value="InterPro"/>
</dbReference>
<evidence type="ECO:0000256" key="5">
    <source>
        <dbReference type="ARBA" id="ARBA00022692"/>
    </source>
</evidence>
<dbReference type="PANTHER" id="PTHR13121:SF0">
    <property type="entry name" value="PHOSPHATIDYLINOSITOL GLYCAN ANCHOR BIOSYNTHESIS CLASS U PROTEIN"/>
    <property type="match status" value="1"/>
</dbReference>
<keyword evidence="8 9" id="KW-0472">Membrane</keyword>
<dbReference type="EMBL" id="KN716178">
    <property type="protein sequence ID" value="KJH51694.1"/>
    <property type="molecule type" value="Genomic_DNA"/>
</dbReference>